<evidence type="ECO:0000313" key="2">
    <source>
        <dbReference type="Proteomes" id="UP000484164"/>
    </source>
</evidence>
<gene>
    <name evidence="1" type="ORF">F8C82_07725</name>
</gene>
<evidence type="ECO:0000313" key="1">
    <source>
        <dbReference type="EMBL" id="KAB2815583.1"/>
    </source>
</evidence>
<sequence length="203" mass="21754">MNQKNFMPAMVAANFLAAQASKGNNGGLAPSIISDLQKGNIELQPGGLIHCTQFTEGNIVELLISSNNRANGKSDFNGKKLDANQAFVVTGLRIAYADALGTNPAAVAYDSDRENLPAALVNSMFEIHQDGKRKIRIPVSRLLTQVNADSQSGDLYQLPGMILLAGDSETDIKLLMPEGAAIGATNNNFARIEFEGFQTRTRS</sequence>
<reference evidence="1 2" key="1">
    <citation type="submission" date="2019-10" db="EMBL/GenBank/DDBJ databases">
        <title>Genome sequence of Phaeocystidibacter marisrubri JCM30614 (type strain).</title>
        <authorList>
            <person name="Bowman J.P."/>
        </authorList>
    </citation>
    <scope>NUCLEOTIDE SEQUENCE [LARGE SCALE GENOMIC DNA]</scope>
    <source>
        <strain evidence="1 2">JCM 30614</strain>
    </source>
</reference>
<dbReference type="EMBL" id="WBVQ01000002">
    <property type="protein sequence ID" value="KAB2815583.1"/>
    <property type="molecule type" value="Genomic_DNA"/>
</dbReference>
<organism evidence="1 2">
    <name type="scientific">Phaeocystidibacter marisrubri</name>
    <dbReference type="NCBI Taxonomy" id="1577780"/>
    <lineage>
        <taxon>Bacteria</taxon>
        <taxon>Pseudomonadati</taxon>
        <taxon>Bacteroidota</taxon>
        <taxon>Flavobacteriia</taxon>
        <taxon>Flavobacteriales</taxon>
        <taxon>Phaeocystidibacteraceae</taxon>
        <taxon>Phaeocystidibacter</taxon>
    </lineage>
</organism>
<dbReference type="RefSeq" id="WP_151693013.1">
    <property type="nucleotide sequence ID" value="NZ_BMGX01000001.1"/>
</dbReference>
<name>A0A6L3ZCJ4_9FLAO</name>
<keyword evidence="2" id="KW-1185">Reference proteome</keyword>
<protein>
    <submittedName>
        <fullName evidence="1">Uncharacterized protein</fullName>
    </submittedName>
</protein>
<dbReference type="AlphaFoldDB" id="A0A6L3ZCJ4"/>
<comment type="caution">
    <text evidence="1">The sequence shown here is derived from an EMBL/GenBank/DDBJ whole genome shotgun (WGS) entry which is preliminary data.</text>
</comment>
<proteinExistence type="predicted"/>
<accession>A0A6L3ZCJ4</accession>
<dbReference type="Proteomes" id="UP000484164">
    <property type="component" value="Unassembled WGS sequence"/>
</dbReference>